<dbReference type="PANTHER" id="PTHR21716:SF68">
    <property type="entry name" value="TRANSPORT PROTEIN YTVI-RELATED"/>
    <property type="match status" value="1"/>
</dbReference>
<gene>
    <name evidence="7" type="ORF">EDD73_10965</name>
</gene>
<evidence type="ECO:0000256" key="4">
    <source>
        <dbReference type="ARBA" id="ARBA00022989"/>
    </source>
</evidence>
<keyword evidence="3 6" id="KW-0812">Transmembrane</keyword>
<evidence type="ECO:0000256" key="6">
    <source>
        <dbReference type="SAM" id="Phobius"/>
    </source>
</evidence>
<feature type="transmembrane region" description="Helical" evidence="6">
    <location>
        <begin position="166"/>
        <end position="191"/>
    </location>
</feature>
<proteinExistence type="inferred from homology"/>
<evidence type="ECO:0000256" key="3">
    <source>
        <dbReference type="ARBA" id="ARBA00022692"/>
    </source>
</evidence>
<dbReference type="NCBIfam" id="TIGR02872">
    <property type="entry name" value="spore_ytvI"/>
    <property type="match status" value="1"/>
</dbReference>
<feature type="transmembrane region" description="Helical" evidence="6">
    <location>
        <begin position="75"/>
        <end position="97"/>
    </location>
</feature>
<feature type="transmembrane region" description="Helical" evidence="6">
    <location>
        <begin position="290"/>
        <end position="310"/>
    </location>
</feature>
<sequence length="367" mass="40704">MNPWQDWLTRFLRLAIWALALVVTYFVIEFLLPMTVQVINQVVTYLLPFVLGAMIALLVDPIVDLIVSRTKLERGWATFISLILLLGLMTLAAILLIGKLGVELIRLAGNLPSPQQISQFFNELVSGAAPYYAAIHSSPEVLTTLQRTVDELLAVVKGFLLSGSNYILDTVASLPSFFTVLVFSLMASFFLSRDKRLVLQAIYWGLPGRYARQLRLILLDMSKTFMGFIRAQIVLISITALIAIIAFYLMQIEFSFTLGILVGLFDLLPILGPGLILLPWIIWESVGGNYALATQLAILYGILVLNRQFIEPKIVADSIGLHPLATLMALYIGMKAFGVVGVVLGPAVVMLLLAMYRAGVFHNFQKR</sequence>
<feature type="transmembrane region" description="Helical" evidence="6">
    <location>
        <begin position="256"/>
        <end position="278"/>
    </location>
</feature>
<dbReference type="InterPro" id="IPR002549">
    <property type="entry name" value="AI-2E-like"/>
</dbReference>
<organism evidence="7 8">
    <name type="scientific">Heliophilum fasciatum</name>
    <dbReference type="NCBI Taxonomy" id="35700"/>
    <lineage>
        <taxon>Bacteria</taxon>
        <taxon>Bacillati</taxon>
        <taxon>Bacillota</taxon>
        <taxon>Clostridia</taxon>
        <taxon>Eubacteriales</taxon>
        <taxon>Heliobacteriaceae</taxon>
        <taxon>Heliophilum</taxon>
    </lineage>
</organism>
<name>A0A4R2RN97_9FIRM</name>
<feature type="transmembrane region" description="Helical" evidence="6">
    <location>
        <begin position="12"/>
        <end position="36"/>
    </location>
</feature>
<keyword evidence="8" id="KW-1185">Reference proteome</keyword>
<feature type="transmembrane region" description="Helical" evidence="6">
    <location>
        <begin position="42"/>
        <end position="63"/>
    </location>
</feature>
<comment type="similarity">
    <text evidence="2">Belongs to the autoinducer-2 exporter (AI-2E) (TC 2.A.86) family.</text>
</comment>
<evidence type="ECO:0000256" key="1">
    <source>
        <dbReference type="ARBA" id="ARBA00004141"/>
    </source>
</evidence>
<evidence type="ECO:0000256" key="2">
    <source>
        <dbReference type="ARBA" id="ARBA00009773"/>
    </source>
</evidence>
<feature type="transmembrane region" description="Helical" evidence="6">
    <location>
        <begin position="228"/>
        <end position="250"/>
    </location>
</feature>
<dbReference type="GO" id="GO:0016020">
    <property type="term" value="C:membrane"/>
    <property type="evidence" value="ECO:0007669"/>
    <property type="project" value="UniProtKB-SubCell"/>
</dbReference>
<feature type="transmembrane region" description="Helical" evidence="6">
    <location>
        <begin position="330"/>
        <end position="356"/>
    </location>
</feature>
<dbReference type="InterPro" id="IPR014227">
    <property type="entry name" value="YtvI-like"/>
</dbReference>
<dbReference type="AlphaFoldDB" id="A0A4R2RN97"/>
<dbReference type="EMBL" id="SLXT01000009">
    <property type="protein sequence ID" value="TCP64524.1"/>
    <property type="molecule type" value="Genomic_DNA"/>
</dbReference>
<dbReference type="OrthoDB" id="9774361at2"/>
<accession>A0A4R2RN97</accession>
<protein>
    <submittedName>
        <fullName evidence="7">Sporulation integral membrane protein YtvI</fullName>
    </submittedName>
</protein>
<dbReference type="PANTHER" id="PTHR21716">
    <property type="entry name" value="TRANSMEMBRANE PROTEIN"/>
    <property type="match status" value="1"/>
</dbReference>
<dbReference type="Proteomes" id="UP000294813">
    <property type="component" value="Unassembled WGS sequence"/>
</dbReference>
<dbReference type="GO" id="GO:0055085">
    <property type="term" value="P:transmembrane transport"/>
    <property type="evidence" value="ECO:0007669"/>
    <property type="project" value="TreeGrafter"/>
</dbReference>
<keyword evidence="4 6" id="KW-1133">Transmembrane helix</keyword>
<dbReference type="RefSeq" id="WP_131918992.1">
    <property type="nucleotide sequence ID" value="NZ_JAOQNU010000009.1"/>
</dbReference>
<reference evidence="7 8" key="1">
    <citation type="submission" date="2019-03" db="EMBL/GenBank/DDBJ databases">
        <title>Genomic Encyclopedia of Type Strains, Phase IV (KMG-IV): sequencing the most valuable type-strain genomes for metagenomic binning, comparative biology and taxonomic classification.</title>
        <authorList>
            <person name="Goeker M."/>
        </authorList>
    </citation>
    <scope>NUCLEOTIDE SEQUENCE [LARGE SCALE GENOMIC DNA]</scope>
    <source>
        <strain evidence="7 8">DSM 11170</strain>
    </source>
</reference>
<dbReference type="Pfam" id="PF01594">
    <property type="entry name" value="AI-2E_transport"/>
    <property type="match status" value="1"/>
</dbReference>
<comment type="subcellular location">
    <subcellularLocation>
        <location evidence="1">Membrane</location>
        <topology evidence="1">Multi-pass membrane protein</topology>
    </subcellularLocation>
</comment>
<evidence type="ECO:0000256" key="5">
    <source>
        <dbReference type="ARBA" id="ARBA00023136"/>
    </source>
</evidence>
<comment type="caution">
    <text evidence="7">The sequence shown here is derived from an EMBL/GenBank/DDBJ whole genome shotgun (WGS) entry which is preliminary data.</text>
</comment>
<evidence type="ECO:0000313" key="8">
    <source>
        <dbReference type="Proteomes" id="UP000294813"/>
    </source>
</evidence>
<keyword evidence="5 6" id="KW-0472">Membrane</keyword>
<evidence type="ECO:0000313" key="7">
    <source>
        <dbReference type="EMBL" id="TCP64524.1"/>
    </source>
</evidence>